<evidence type="ECO:0000259" key="1">
    <source>
        <dbReference type="PROSITE" id="PS50943"/>
    </source>
</evidence>
<evidence type="ECO:0000313" key="3">
    <source>
        <dbReference type="Proteomes" id="UP000194664"/>
    </source>
</evidence>
<dbReference type="Proteomes" id="UP000194664">
    <property type="component" value="Unassembled WGS sequence"/>
</dbReference>
<dbReference type="Pfam" id="PF01381">
    <property type="entry name" value="HTH_3"/>
    <property type="match status" value="1"/>
</dbReference>
<dbReference type="InterPro" id="IPR001387">
    <property type="entry name" value="Cro/C1-type_HTH"/>
</dbReference>
<dbReference type="InterPro" id="IPR010982">
    <property type="entry name" value="Lambda_DNA-bd_dom_sf"/>
</dbReference>
<accession>A0A251X2N7</accession>
<dbReference type="AlphaFoldDB" id="A0A251X2N7"/>
<comment type="caution">
    <text evidence="2">The sequence shown here is derived from an EMBL/GenBank/DDBJ whole genome shotgun (WGS) entry which is preliminary data.</text>
</comment>
<feature type="domain" description="HTH cro/C1-type" evidence="1">
    <location>
        <begin position="11"/>
        <end position="65"/>
    </location>
</feature>
<dbReference type="GO" id="GO:0003677">
    <property type="term" value="F:DNA binding"/>
    <property type="evidence" value="ECO:0007669"/>
    <property type="project" value="InterPro"/>
</dbReference>
<gene>
    <name evidence="2" type="ORF">BVC71_03575</name>
</gene>
<evidence type="ECO:0000313" key="2">
    <source>
        <dbReference type="EMBL" id="OUD10584.1"/>
    </source>
</evidence>
<organism evidence="2 3">
    <name type="scientific">Marivivens niveibacter</name>
    <dbReference type="NCBI Taxonomy" id="1930667"/>
    <lineage>
        <taxon>Bacteria</taxon>
        <taxon>Pseudomonadati</taxon>
        <taxon>Pseudomonadota</taxon>
        <taxon>Alphaproteobacteria</taxon>
        <taxon>Rhodobacterales</taxon>
        <taxon>Paracoccaceae</taxon>
        <taxon>Marivivens group</taxon>
        <taxon>Marivivens</taxon>
    </lineage>
</organism>
<dbReference type="Pfam" id="PF09856">
    <property type="entry name" value="ScfRs"/>
    <property type="match status" value="1"/>
</dbReference>
<name>A0A251X2N7_9RHOB</name>
<dbReference type="SUPFAM" id="SSF47413">
    <property type="entry name" value="lambda repressor-like DNA-binding domains"/>
    <property type="match status" value="1"/>
</dbReference>
<dbReference type="RefSeq" id="WP_086450233.1">
    <property type="nucleotide sequence ID" value="NZ_MSPP01000001.1"/>
</dbReference>
<keyword evidence="3" id="KW-1185">Reference proteome</keyword>
<dbReference type="InterPro" id="IPR018653">
    <property type="entry name" value="ScfR_C"/>
</dbReference>
<protein>
    <submittedName>
        <fullName evidence="2">Transcriptional regulator</fullName>
    </submittedName>
</protein>
<dbReference type="SMART" id="SM00530">
    <property type="entry name" value="HTH_XRE"/>
    <property type="match status" value="1"/>
</dbReference>
<dbReference type="PROSITE" id="PS50943">
    <property type="entry name" value="HTH_CROC1"/>
    <property type="match status" value="1"/>
</dbReference>
<sequence>MPQRQLTGSRIRERRIDLEMRQTDLAQAVGISASYLNLIEHNRRRIGGKLLNDLARALQVDLAALTEGAEVALLDQLRSAAAQDRGAGAELSRTEDFAGRFPGWSGLVTRQAKRITDLEARVKVLTDRLAHDPQLATSLHEVITAVTAIRSTASILVTDNDIDRDWEERFHRNIYEDSLKLAESSRALVSYLDTPSDEGAAALSPHEEVEAYLDAQGFHLPYLEEGGAAHHAPTLRSKAAASILAEYRATYSQDVRDMPLVVFSQAATELGHDPALLAARFGVSLAAAMRRLATLPETLGHPAFGLAMCDAAGAITLQRSIPGFSLPRSAASCPLWPLFSALSQPMQPIRRDVQLPIEGGGRFRCYAIATPAGAFSFDTAPTMQAVMLVRPITASGSPADPVGTSCRICSRSGCRSRREPSILNDDAV</sequence>
<dbReference type="EMBL" id="MSPP01000001">
    <property type="protein sequence ID" value="OUD10584.1"/>
    <property type="molecule type" value="Genomic_DNA"/>
</dbReference>
<dbReference type="OrthoDB" id="7790108at2"/>
<dbReference type="Gene3D" id="1.10.260.40">
    <property type="entry name" value="lambda repressor-like DNA-binding domains"/>
    <property type="match status" value="1"/>
</dbReference>
<dbReference type="CDD" id="cd00093">
    <property type="entry name" value="HTH_XRE"/>
    <property type="match status" value="1"/>
</dbReference>
<reference evidence="2 3" key="1">
    <citation type="submission" date="2016-12" db="EMBL/GenBank/DDBJ databases">
        <title>The draft genome sequence of HSLHS2.</title>
        <authorList>
            <person name="Hu D."/>
            <person name="Wang L."/>
            <person name="Shao Z."/>
        </authorList>
    </citation>
    <scope>NUCLEOTIDE SEQUENCE [LARGE SCALE GENOMIC DNA]</scope>
    <source>
        <strain evidence="2">MCCC 1A06712</strain>
    </source>
</reference>
<proteinExistence type="predicted"/>